<feature type="compositionally biased region" description="Gly residues" evidence="1">
    <location>
        <begin position="121"/>
        <end position="130"/>
    </location>
</feature>
<evidence type="ECO:0000313" key="4">
    <source>
        <dbReference type="Proteomes" id="UP000815325"/>
    </source>
</evidence>
<feature type="non-terminal residue" evidence="3">
    <location>
        <position position="142"/>
    </location>
</feature>
<dbReference type="InterPro" id="IPR029071">
    <property type="entry name" value="Ubiquitin-like_domsf"/>
</dbReference>
<dbReference type="Gene3D" id="3.10.20.90">
    <property type="entry name" value="Phosphatidylinositol 3-kinase Catalytic Subunit, Chain A, domain 1"/>
    <property type="match status" value="1"/>
</dbReference>
<dbReference type="InterPro" id="IPR000626">
    <property type="entry name" value="Ubiquitin-like_dom"/>
</dbReference>
<dbReference type="Pfam" id="PF00240">
    <property type="entry name" value="ubiquitin"/>
    <property type="match status" value="1"/>
</dbReference>
<evidence type="ECO:0000313" key="3">
    <source>
        <dbReference type="EMBL" id="KAF5843559.1"/>
    </source>
</evidence>
<evidence type="ECO:0000259" key="2">
    <source>
        <dbReference type="PROSITE" id="PS50053"/>
    </source>
</evidence>
<gene>
    <name evidence="3" type="ORF">DUNSADRAFT_12821</name>
</gene>
<dbReference type="SUPFAM" id="SSF54236">
    <property type="entry name" value="Ubiquitin-like"/>
    <property type="match status" value="1"/>
</dbReference>
<dbReference type="EMBL" id="MU069440">
    <property type="protein sequence ID" value="KAF5843559.1"/>
    <property type="molecule type" value="Genomic_DNA"/>
</dbReference>
<evidence type="ECO:0000256" key="1">
    <source>
        <dbReference type="SAM" id="MobiDB-lite"/>
    </source>
</evidence>
<dbReference type="SMART" id="SM00213">
    <property type="entry name" value="UBQ"/>
    <property type="match status" value="1"/>
</dbReference>
<dbReference type="PROSITE" id="PS50053">
    <property type="entry name" value="UBIQUITIN_2"/>
    <property type="match status" value="1"/>
</dbReference>
<sequence>MVSMSDKVGVKVAGAISGVVYLPSLESTVFELRKEIENLLGASPDSLKLLLGGRNLQDNQKKLSAVGINANSKVLVIGRSTAASSEMATAEAKQRQLQKLKRVLDSMAKRDAQVRRTEGCSGHGSGGSGSFQGSPNRAASHG</sequence>
<dbReference type="Proteomes" id="UP000815325">
    <property type="component" value="Unassembled WGS sequence"/>
</dbReference>
<comment type="caution">
    <text evidence="3">The sequence shown here is derived from an EMBL/GenBank/DDBJ whole genome shotgun (WGS) entry which is preliminary data.</text>
</comment>
<protein>
    <recommendedName>
        <fullName evidence="2">Ubiquitin-like domain-containing protein</fullName>
    </recommendedName>
</protein>
<feature type="domain" description="Ubiquitin-like" evidence="2">
    <location>
        <begin position="6"/>
        <end position="83"/>
    </location>
</feature>
<name>A0ABQ7H9N4_DUNSA</name>
<accession>A0ABQ7H9N4</accession>
<feature type="region of interest" description="Disordered" evidence="1">
    <location>
        <begin position="109"/>
        <end position="142"/>
    </location>
</feature>
<proteinExistence type="predicted"/>
<feature type="compositionally biased region" description="Basic and acidic residues" evidence="1">
    <location>
        <begin position="109"/>
        <end position="118"/>
    </location>
</feature>
<keyword evidence="4" id="KW-1185">Reference proteome</keyword>
<reference evidence="3" key="1">
    <citation type="submission" date="2017-08" db="EMBL/GenBank/DDBJ databases">
        <authorList>
            <person name="Polle J.E."/>
            <person name="Barry K."/>
            <person name="Cushman J."/>
            <person name="Schmutz J."/>
            <person name="Tran D."/>
            <person name="Hathwaick L.T."/>
            <person name="Yim W.C."/>
            <person name="Jenkins J."/>
            <person name="Mckie-Krisberg Z.M."/>
            <person name="Prochnik S."/>
            <person name="Lindquist E."/>
            <person name="Dockter R.B."/>
            <person name="Adam C."/>
            <person name="Molina H."/>
            <person name="Bunkerborg J."/>
            <person name="Jin E."/>
            <person name="Buchheim M."/>
            <person name="Magnuson J."/>
        </authorList>
    </citation>
    <scope>NUCLEOTIDE SEQUENCE</scope>
    <source>
        <strain evidence="3">CCAP 19/18</strain>
    </source>
</reference>
<organism evidence="3 4">
    <name type="scientific">Dunaliella salina</name>
    <name type="common">Green alga</name>
    <name type="synonym">Protococcus salinus</name>
    <dbReference type="NCBI Taxonomy" id="3046"/>
    <lineage>
        <taxon>Eukaryota</taxon>
        <taxon>Viridiplantae</taxon>
        <taxon>Chlorophyta</taxon>
        <taxon>core chlorophytes</taxon>
        <taxon>Chlorophyceae</taxon>
        <taxon>CS clade</taxon>
        <taxon>Chlamydomonadales</taxon>
        <taxon>Dunaliellaceae</taxon>
        <taxon>Dunaliella</taxon>
    </lineage>
</organism>